<dbReference type="OrthoDB" id="6626447at2759"/>
<name>A0A6G0SUD2_APHGL</name>
<evidence type="ECO:0008006" key="4">
    <source>
        <dbReference type="Google" id="ProtNLM"/>
    </source>
</evidence>
<dbReference type="EMBL" id="VYZN01001726">
    <property type="protein sequence ID" value="KAE9522000.1"/>
    <property type="molecule type" value="Genomic_DNA"/>
</dbReference>
<dbReference type="Proteomes" id="UP000475862">
    <property type="component" value="Unassembled WGS sequence"/>
</dbReference>
<evidence type="ECO:0000256" key="1">
    <source>
        <dbReference type="SAM" id="MobiDB-lite"/>
    </source>
</evidence>
<evidence type="ECO:0000313" key="2">
    <source>
        <dbReference type="EMBL" id="KAE9522000.1"/>
    </source>
</evidence>
<dbReference type="AlphaFoldDB" id="A0A6G0SUD2"/>
<protein>
    <recommendedName>
        <fullName evidence="4">MULE transposase domain-containing protein</fullName>
    </recommendedName>
</protein>
<keyword evidence="3" id="KW-1185">Reference proteome</keyword>
<gene>
    <name evidence="2" type="ORF">AGLY_017605</name>
</gene>
<proteinExistence type="predicted"/>
<reference evidence="2 3" key="1">
    <citation type="submission" date="2019-08" db="EMBL/GenBank/DDBJ databases">
        <title>The genome of the soybean aphid Biotype 1, its phylome, world population structure and adaptation to the North American continent.</title>
        <authorList>
            <person name="Giordano R."/>
            <person name="Donthu R.K."/>
            <person name="Hernandez A.G."/>
            <person name="Wright C.L."/>
            <person name="Zimin A.V."/>
        </authorList>
    </citation>
    <scope>NUCLEOTIDE SEQUENCE [LARGE SCALE GENOMIC DNA]</scope>
    <source>
        <tissue evidence="2">Whole aphids</tissue>
    </source>
</reference>
<evidence type="ECO:0000313" key="3">
    <source>
        <dbReference type="Proteomes" id="UP000475862"/>
    </source>
</evidence>
<comment type="caution">
    <text evidence="2">The sequence shown here is derived from an EMBL/GenBank/DDBJ whole genome shotgun (WGS) entry which is preliminary data.</text>
</comment>
<feature type="region of interest" description="Disordered" evidence="1">
    <location>
        <begin position="283"/>
        <end position="302"/>
    </location>
</feature>
<sequence length="302" mass="35186">MDLEISEVFESRRGNICKSINNFKLTKYRVLKSGDFYFRCTNKKCNDFNHSEYSANEIEKEMIRSVVKRKAETELHIQPSKIIRQTLHLNQGEQFIYLSKDENAVILTCPKKISVLCNAQHVFGDGTLDYCPKLFNQLYTINIYQNHFYVPDLCVHTLNQELNIKEFHIDFEISAHNALLNLYPDCKIVACTFHLAQSWFQHIQSNKQLLHEYNNKNSIIGNWLKSFFGLPYLPPGEVEDAFTQLISDYPTSDFSFSDYVLETYILPDSKFNLTLWAAHPKDEPRTTNGAEAFHTPGNRRYS</sequence>
<organism evidence="2 3">
    <name type="scientific">Aphis glycines</name>
    <name type="common">Soybean aphid</name>
    <dbReference type="NCBI Taxonomy" id="307491"/>
    <lineage>
        <taxon>Eukaryota</taxon>
        <taxon>Metazoa</taxon>
        <taxon>Ecdysozoa</taxon>
        <taxon>Arthropoda</taxon>
        <taxon>Hexapoda</taxon>
        <taxon>Insecta</taxon>
        <taxon>Pterygota</taxon>
        <taxon>Neoptera</taxon>
        <taxon>Paraneoptera</taxon>
        <taxon>Hemiptera</taxon>
        <taxon>Sternorrhyncha</taxon>
        <taxon>Aphidomorpha</taxon>
        <taxon>Aphidoidea</taxon>
        <taxon>Aphididae</taxon>
        <taxon>Aphidini</taxon>
        <taxon>Aphis</taxon>
        <taxon>Aphis</taxon>
    </lineage>
</organism>
<accession>A0A6G0SUD2</accession>